<dbReference type="InterPro" id="IPR025736">
    <property type="entry name" value="PucR_C-HTH_dom"/>
</dbReference>
<sequence>MGTRLTDAPVDSAARLAGHLLNRLAEITEETVRRIRGGMSVYRSAGPLPAGDLSESVRSNIEFTLRRLAHEDGLCLEAPRRTGRLRAEQGVPLATVQSAFRIGFANLWETMAAESLRHGLATTAELVQMATDVWRFNEESTNAMMNAFNETTALLMVRRDQERSALVDVVLRGGMGNPGSVLEAADMLTLPYDGTFAVVVAHAPGLARQALPDIEPTLREHDMGSAWRLTPDAHIGIVSMRAAAAIDLLVDTLRSQTVRRAGVSPCYTRLDQTPQALHLAQVALASSGRPDETVTLFDDNPLPMLVASAPSIASRIGNQVLGPVVELPDSQREQLLTTMSTWFAVDGSADKAAKLLYCHPNTIRYRLRRIEQLSGRSFERRLDSAELYIALQAVLHLPEVVRDPLE</sequence>
<dbReference type="Pfam" id="PF14361">
    <property type="entry name" value="RsbRD_N"/>
    <property type="match status" value="1"/>
</dbReference>
<dbReference type="Gene3D" id="1.10.10.2840">
    <property type="entry name" value="PucR C-terminal helix-turn-helix domain"/>
    <property type="match status" value="1"/>
</dbReference>
<organism evidence="5 6">
    <name type="scientific">Kitasatospora cineracea</name>
    <dbReference type="NCBI Taxonomy" id="88074"/>
    <lineage>
        <taxon>Bacteria</taxon>
        <taxon>Bacillati</taxon>
        <taxon>Actinomycetota</taxon>
        <taxon>Actinomycetes</taxon>
        <taxon>Kitasatosporales</taxon>
        <taxon>Streptomycetaceae</taxon>
        <taxon>Kitasatospora</taxon>
    </lineage>
</organism>
<dbReference type="InterPro" id="IPR025751">
    <property type="entry name" value="RsbRD_N_dom"/>
</dbReference>
<dbReference type="AlphaFoldDB" id="A0A3N4RRJ7"/>
<comment type="caution">
    <text evidence="5">The sequence shown here is derived from an EMBL/GenBank/DDBJ whole genome shotgun (WGS) entry which is preliminary data.</text>
</comment>
<evidence type="ECO:0000256" key="1">
    <source>
        <dbReference type="ARBA" id="ARBA00006754"/>
    </source>
</evidence>
<dbReference type="Pfam" id="PF13556">
    <property type="entry name" value="HTH_30"/>
    <property type="match status" value="1"/>
</dbReference>
<feature type="domain" description="CdaR GGDEF-like" evidence="4">
    <location>
        <begin position="178"/>
        <end position="285"/>
    </location>
</feature>
<accession>A0A3N4RRJ7</accession>
<dbReference type="InterPro" id="IPR041522">
    <property type="entry name" value="CdaR_GGDEF"/>
</dbReference>
<evidence type="ECO:0000259" key="2">
    <source>
        <dbReference type="Pfam" id="PF13556"/>
    </source>
</evidence>
<gene>
    <name evidence="5" type="ORF">EDD38_4370</name>
</gene>
<evidence type="ECO:0000259" key="4">
    <source>
        <dbReference type="Pfam" id="PF17853"/>
    </source>
</evidence>
<comment type="similarity">
    <text evidence="1">Belongs to the CdaR family.</text>
</comment>
<keyword evidence="6" id="KW-1185">Reference proteome</keyword>
<evidence type="ECO:0000313" key="5">
    <source>
        <dbReference type="EMBL" id="RPE36003.1"/>
    </source>
</evidence>
<dbReference type="RefSeq" id="WP_123819196.1">
    <property type="nucleotide sequence ID" value="NZ_JBEYIY010000001.1"/>
</dbReference>
<feature type="domain" description="RsbT co-antagonist protein RsbRD N-terminal" evidence="3">
    <location>
        <begin position="26"/>
        <end position="163"/>
    </location>
</feature>
<proteinExistence type="inferred from homology"/>
<feature type="domain" description="PucR C-terminal helix-turn-helix" evidence="2">
    <location>
        <begin position="335"/>
        <end position="393"/>
    </location>
</feature>
<dbReference type="InterPro" id="IPR042070">
    <property type="entry name" value="PucR_C-HTH_sf"/>
</dbReference>
<dbReference type="Pfam" id="PF17853">
    <property type="entry name" value="GGDEF_2"/>
    <property type="match status" value="1"/>
</dbReference>
<reference evidence="5 6" key="1">
    <citation type="submission" date="2018-11" db="EMBL/GenBank/DDBJ databases">
        <title>Sequencing the genomes of 1000 actinobacteria strains.</title>
        <authorList>
            <person name="Klenk H.-P."/>
        </authorList>
    </citation>
    <scope>NUCLEOTIDE SEQUENCE [LARGE SCALE GENOMIC DNA]</scope>
    <source>
        <strain evidence="5 6">DSM 44781</strain>
    </source>
</reference>
<name>A0A3N4RRJ7_9ACTN</name>
<dbReference type="InterPro" id="IPR051448">
    <property type="entry name" value="CdaR-like_regulators"/>
</dbReference>
<dbReference type="Proteomes" id="UP000266906">
    <property type="component" value="Unassembled WGS sequence"/>
</dbReference>
<dbReference type="EMBL" id="RKQG01000001">
    <property type="protein sequence ID" value="RPE36003.1"/>
    <property type="molecule type" value="Genomic_DNA"/>
</dbReference>
<dbReference type="PANTHER" id="PTHR33744:SF1">
    <property type="entry name" value="DNA-BINDING TRANSCRIPTIONAL ACTIVATOR ADER"/>
    <property type="match status" value="1"/>
</dbReference>
<protein>
    <submittedName>
        <fullName evidence="5">PucR-like helix-turn-helix protein</fullName>
    </submittedName>
</protein>
<evidence type="ECO:0000259" key="3">
    <source>
        <dbReference type="Pfam" id="PF14361"/>
    </source>
</evidence>
<evidence type="ECO:0000313" key="6">
    <source>
        <dbReference type="Proteomes" id="UP000266906"/>
    </source>
</evidence>
<dbReference type="PANTHER" id="PTHR33744">
    <property type="entry name" value="CARBOHYDRATE DIACID REGULATOR"/>
    <property type="match status" value="1"/>
</dbReference>